<dbReference type="InterPro" id="IPR005674">
    <property type="entry name" value="CocE/Ser_esterase"/>
</dbReference>
<dbReference type="Pfam" id="PF08530">
    <property type="entry name" value="PepX_C"/>
    <property type="match status" value="1"/>
</dbReference>
<dbReference type="GO" id="GO:0008239">
    <property type="term" value="F:dipeptidyl-peptidase activity"/>
    <property type="evidence" value="ECO:0007669"/>
    <property type="project" value="InterPro"/>
</dbReference>
<keyword evidence="1" id="KW-0378">Hydrolase</keyword>
<name>A0A366HND2_9BACT</name>
<dbReference type="InterPro" id="IPR000383">
    <property type="entry name" value="Xaa-Pro-like_dom"/>
</dbReference>
<dbReference type="PANTHER" id="PTHR43056:SF10">
    <property type="entry name" value="COCE_NOND FAMILY, PUTATIVE (AFU_ORTHOLOGUE AFUA_7G00600)-RELATED"/>
    <property type="match status" value="1"/>
</dbReference>
<dbReference type="Pfam" id="PF02129">
    <property type="entry name" value="Peptidase_S15"/>
    <property type="match status" value="1"/>
</dbReference>
<dbReference type="InterPro" id="IPR050585">
    <property type="entry name" value="Xaa-Pro_dipeptidyl-ppase/CocE"/>
</dbReference>
<dbReference type="PANTHER" id="PTHR43056">
    <property type="entry name" value="PEPTIDASE S9 PROLYL OLIGOPEPTIDASE"/>
    <property type="match status" value="1"/>
</dbReference>
<dbReference type="InterPro" id="IPR008979">
    <property type="entry name" value="Galactose-bd-like_sf"/>
</dbReference>
<gene>
    <name evidence="3" type="ORF">DES53_105231</name>
</gene>
<organism evidence="3 4">
    <name type="scientific">Roseimicrobium gellanilyticum</name>
    <dbReference type="NCBI Taxonomy" id="748857"/>
    <lineage>
        <taxon>Bacteria</taxon>
        <taxon>Pseudomonadati</taxon>
        <taxon>Verrucomicrobiota</taxon>
        <taxon>Verrucomicrobiia</taxon>
        <taxon>Verrucomicrobiales</taxon>
        <taxon>Verrucomicrobiaceae</taxon>
        <taxon>Roseimicrobium</taxon>
    </lineage>
</organism>
<evidence type="ECO:0000313" key="4">
    <source>
        <dbReference type="Proteomes" id="UP000253426"/>
    </source>
</evidence>
<dbReference type="RefSeq" id="WP_211325570.1">
    <property type="nucleotide sequence ID" value="NZ_QNRR01000005.1"/>
</dbReference>
<dbReference type="Gene3D" id="3.40.50.1820">
    <property type="entry name" value="alpha/beta hydrolase"/>
    <property type="match status" value="1"/>
</dbReference>
<dbReference type="EMBL" id="QNRR01000005">
    <property type="protein sequence ID" value="RBP43832.1"/>
    <property type="molecule type" value="Genomic_DNA"/>
</dbReference>
<dbReference type="InterPro" id="IPR029058">
    <property type="entry name" value="AB_hydrolase_fold"/>
</dbReference>
<dbReference type="Gene3D" id="1.10.3020.10">
    <property type="entry name" value="alpha-amino acid ester hydrolase ( Helical cap domain)"/>
    <property type="match status" value="1"/>
</dbReference>
<dbReference type="NCBIfam" id="TIGR00976">
    <property type="entry name" value="CocE_NonD"/>
    <property type="match status" value="1"/>
</dbReference>
<evidence type="ECO:0000256" key="1">
    <source>
        <dbReference type="ARBA" id="ARBA00022801"/>
    </source>
</evidence>
<comment type="caution">
    <text evidence="3">The sequence shown here is derived from an EMBL/GenBank/DDBJ whole genome shotgun (WGS) entry which is preliminary data.</text>
</comment>
<dbReference type="AlphaFoldDB" id="A0A366HND2"/>
<reference evidence="3 4" key="1">
    <citation type="submission" date="2018-06" db="EMBL/GenBank/DDBJ databases">
        <title>Genomic Encyclopedia of Type Strains, Phase IV (KMG-IV): sequencing the most valuable type-strain genomes for metagenomic binning, comparative biology and taxonomic classification.</title>
        <authorList>
            <person name="Goeker M."/>
        </authorList>
    </citation>
    <scope>NUCLEOTIDE SEQUENCE [LARGE SCALE GENOMIC DNA]</scope>
    <source>
        <strain evidence="3 4">DSM 25532</strain>
    </source>
</reference>
<proteinExistence type="predicted"/>
<feature type="domain" description="Xaa-Pro dipeptidyl-peptidase C-terminal" evidence="2">
    <location>
        <begin position="346"/>
        <end position="627"/>
    </location>
</feature>
<accession>A0A366HND2</accession>
<dbReference type="InterPro" id="IPR013736">
    <property type="entry name" value="Xaa-Pro_dipept_C"/>
</dbReference>
<evidence type="ECO:0000313" key="3">
    <source>
        <dbReference type="EMBL" id="RBP43832.1"/>
    </source>
</evidence>
<protein>
    <recommendedName>
        <fullName evidence="2">Xaa-Pro dipeptidyl-peptidase C-terminal domain-containing protein</fullName>
    </recommendedName>
</protein>
<keyword evidence="4" id="KW-1185">Reference proteome</keyword>
<sequence length="633" mass="70367">MIGKHVWFKGWMLLALMNVGVCQQAVRAEEKKPAPPPPYVLEGNVMVSMRDGVKLATDIYRPIQHDGAPVQEKLPVILTRTPYNKTGAKKQADYFTRHGYVFIAQDCRGRYASEGVWHWMTDDGGDGVDAAAWIGKQPWSDGKIGMFGTSYVGGTQHAMALAGAKELVTVIPVDAVSNCGVQSMRNAGAFELRFWNWIMLNAGKGSRAVQDEATAAMLKEMADNRFHYLANLPLRKGTTPLKFAPEYEDWLIGAMSHGANDDYWKQNNILEKASSYKDMPVYLVGGWYDSWAGNTTANFGVLSKALKSDVYLIMGPWIHGAQAAFSHGQVDYGRDAAIPDELAWRREWYDHWLKGKDNSVGKAAPFASKVRIFVMGTGDGSKTEKGMLLHGGEWRNEKEWPLARQQSTAFYFGEGGVLACEEPTQDQGSTTFTFDPKNPVPTIGGNISSGNDILLQGAWDQRGGPHVWNWPNPIPLSARNDVVIFETEPLAQNTEVTGEIEVKLWASSSAVDTDFTAKLVDVYPGSKDWPGGFDLKITEGIIRARFRDSLKAEKLMKPGTPYEFTIRLYPTSNVFKKGHRIRVEVSSSNFPRFDVNPNTGEPLNEHRRTVTAENTVLHSKVHPSRIVLPIIPR</sequence>
<dbReference type="SMART" id="SM00939">
    <property type="entry name" value="PepX_C"/>
    <property type="match status" value="1"/>
</dbReference>
<dbReference type="Proteomes" id="UP000253426">
    <property type="component" value="Unassembled WGS sequence"/>
</dbReference>
<dbReference type="Gene3D" id="2.60.120.260">
    <property type="entry name" value="Galactose-binding domain-like"/>
    <property type="match status" value="1"/>
</dbReference>
<dbReference type="SUPFAM" id="SSF53474">
    <property type="entry name" value="alpha/beta-Hydrolases"/>
    <property type="match status" value="1"/>
</dbReference>
<evidence type="ECO:0000259" key="2">
    <source>
        <dbReference type="SMART" id="SM00939"/>
    </source>
</evidence>
<dbReference type="SUPFAM" id="SSF49785">
    <property type="entry name" value="Galactose-binding domain-like"/>
    <property type="match status" value="1"/>
</dbReference>